<proteinExistence type="predicted"/>
<reference evidence="1" key="1">
    <citation type="journal article" date="2022" name="Int. J. Mol. Sci.">
        <title>Draft Genome of Tanacetum Coccineum: Genomic Comparison of Closely Related Tanacetum-Family Plants.</title>
        <authorList>
            <person name="Yamashiro T."/>
            <person name="Shiraishi A."/>
            <person name="Nakayama K."/>
            <person name="Satake H."/>
        </authorList>
    </citation>
    <scope>NUCLEOTIDE SEQUENCE</scope>
</reference>
<reference evidence="1" key="2">
    <citation type="submission" date="2022-01" db="EMBL/GenBank/DDBJ databases">
        <authorList>
            <person name="Yamashiro T."/>
            <person name="Shiraishi A."/>
            <person name="Satake H."/>
            <person name="Nakayama K."/>
        </authorList>
    </citation>
    <scope>NUCLEOTIDE SEQUENCE</scope>
</reference>
<gene>
    <name evidence="1" type="ORF">Tco_0839565</name>
</gene>
<keyword evidence="2" id="KW-1185">Reference proteome</keyword>
<protein>
    <submittedName>
        <fullName evidence="1">Uncharacterized protein</fullName>
    </submittedName>
</protein>
<sequence>MDSKNERNVTRVDVLKNERNVADVDVLKNEKNVNDVEVFVTAYDVVDYLPKKATAAAELSEKAAVVAR</sequence>
<comment type="caution">
    <text evidence="1">The sequence shown here is derived from an EMBL/GenBank/DDBJ whole genome shotgun (WGS) entry which is preliminary data.</text>
</comment>
<organism evidence="1 2">
    <name type="scientific">Tanacetum coccineum</name>
    <dbReference type="NCBI Taxonomy" id="301880"/>
    <lineage>
        <taxon>Eukaryota</taxon>
        <taxon>Viridiplantae</taxon>
        <taxon>Streptophyta</taxon>
        <taxon>Embryophyta</taxon>
        <taxon>Tracheophyta</taxon>
        <taxon>Spermatophyta</taxon>
        <taxon>Magnoliopsida</taxon>
        <taxon>eudicotyledons</taxon>
        <taxon>Gunneridae</taxon>
        <taxon>Pentapetalae</taxon>
        <taxon>asterids</taxon>
        <taxon>campanulids</taxon>
        <taxon>Asterales</taxon>
        <taxon>Asteraceae</taxon>
        <taxon>Asteroideae</taxon>
        <taxon>Anthemideae</taxon>
        <taxon>Anthemidinae</taxon>
        <taxon>Tanacetum</taxon>
    </lineage>
</organism>
<dbReference type="EMBL" id="BQNB010012560">
    <property type="protein sequence ID" value="GJT05103.1"/>
    <property type="molecule type" value="Genomic_DNA"/>
</dbReference>
<dbReference type="Proteomes" id="UP001151760">
    <property type="component" value="Unassembled WGS sequence"/>
</dbReference>
<evidence type="ECO:0000313" key="2">
    <source>
        <dbReference type="Proteomes" id="UP001151760"/>
    </source>
</evidence>
<name>A0ABQ5AV37_9ASTR</name>
<accession>A0ABQ5AV37</accession>
<evidence type="ECO:0000313" key="1">
    <source>
        <dbReference type="EMBL" id="GJT05103.1"/>
    </source>
</evidence>